<dbReference type="PROSITE" id="PS00636">
    <property type="entry name" value="DNAJ_1"/>
    <property type="match status" value="1"/>
</dbReference>
<organism evidence="9 10">
    <name type="scientific">Lingula anatina</name>
    <name type="common">Brachiopod</name>
    <name type="synonym">Lingula unguis</name>
    <dbReference type="NCBI Taxonomy" id="7574"/>
    <lineage>
        <taxon>Eukaryota</taxon>
        <taxon>Metazoa</taxon>
        <taxon>Spiralia</taxon>
        <taxon>Lophotrochozoa</taxon>
        <taxon>Brachiopoda</taxon>
        <taxon>Linguliformea</taxon>
        <taxon>Lingulata</taxon>
        <taxon>Lingulida</taxon>
        <taxon>Linguloidea</taxon>
        <taxon>Lingulidae</taxon>
        <taxon>Lingula</taxon>
    </lineage>
</organism>
<keyword evidence="9" id="KW-1185">Reference proteome</keyword>
<dbReference type="SMART" id="SM00271">
    <property type="entry name" value="DnaJ"/>
    <property type="match status" value="1"/>
</dbReference>
<evidence type="ECO:0000256" key="7">
    <source>
        <dbReference type="SAM" id="Phobius"/>
    </source>
</evidence>
<evidence type="ECO:0000256" key="6">
    <source>
        <dbReference type="SAM" id="MobiDB-lite"/>
    </source>
</evidence>
<dbReference type="GO" id="GO:0005789">
    <property type="term" value="C:endoplasmic reticulum membrane"/>
    <property type="evidence" value="ECO:0007669"/>
    <property type="project" value="UniProtKB-SubCell"/>
</dbReference>
<keyword evidence="2 7" id="KW-0812">Transmembrane</keyword>
<dbReference type="Pfam" id="PF00226">
    <property type="entry name" value="DnaJ"/>
    <property type="match status" value="1"/>
</dbReference>
<dbReference type="PANTHER" id="PTHR43908">
    <property type="entry name" value="AT29763P-RELATED"/>
    <property type="match status" value="1"/>
</dbReference>
<feature type="compositionally biased region" description="Basic and acidic residues" evidence="6">
    <location>
        <begin position="90"/>
        <end position="105"/>
    </location>
</feature>
<dbReference type="CDD" id="cd06257">
    <property type="entry name" value="DnaJ"/>
    <property type="match status" value="1"/>
</dbReference>
<dbReference type="Pfam" id="PF09320">
    <property type="entry name" value="DUF1977"/>
    <property type="match status" value="1"/>
</dbReference>
<feature type="region of interest" description="Disordered" evidence="6">
    <location>
        <begin position="49"/>
        <end position="105"/>
    </location>
</feature>
<sequence length="381" mass="44040">MEGNKDESVKCILIARKYIKTGEKEKAVKFLNKAERLYPSEEAKELLAQLHMANGDAQANEEESDSSCTQDKTDSGVKHRHRHRTNSSGRENKENEKLKDSHGYKRDYTAEQLEAVKRVKKCKDYYEILGVSREANEGELKKAYRKLALQFHPDKNHAPGAGEAFKAIGNAYSVLSNPEKKRQYDLFGNEEEHDIRHHRRRHYYDAYSRGFEADISPEDLFNMFFGGGFPSGDVHVRRQHFHGHSQRASRQSGDANITLLLQLAPILLLVFLSMLSSFFVGDPIYTLHRTSKYTEERKTGNIGVLYYVKPGFSTEYVGSIKKVEKSVEEEYIGNLRTNCFKERNYKENMMWRARNFADRALWERAQGMRTPSCDKLQEIYA</sequence>
<evidence type="ECO:0000256" key="5">
    <source>
        <dbReference type="ARBA" id="ARBA00023136"/>
    </source>
</evidence>
<feature type="domain" description="J" evidence="8">
    <location>
        <begin position="124"/>
        <end position="188"/>
    </location>
</feature>
<dbReference type="InterPro" id="IPR015399">
    <property type="entry name" value="DUF1977_DnaJ-like"/>
</dbReference>
<keyword evidence="5 7" id="KW-0472">Membrane</keyword>
<dbReference type="GeneID" id="106164915"/>
<dbReference type="OMA" id="ARSREHN"/>
<proteinExistence type="predicted"/>
<evidence type="ECO:0000256" key="4">
    <source>
        <dbReference type="ARBA" id="ARBA00022989"/>
    </source>
</evidence>
<dbReference type="FunCoup" id="A0A1S3ILM3">
    <property type="interactions" value="2394"/>
</dbReference>
<evidence type="ECO:0000256" key="2">
    <source>
        <dbReference type="ARBA" id="ARBA00022692"/>
    </source>
</evidence>
<evidence type="ECO:0000313" key="10">
    <source>
        <dbReference type="RefSeq" id="XP_013398419.1"/>
    </source>
</evidence>
<dbReference type="STRING" id="7574.A0A1S3ILM3"/>
<dbReference type="KEGG" id="lak:106164915"/>
<dbReference type="RefSeq" id="XP_013398419.1">
    <property type="nucleotide sequence ID" value="XM_013542965.1"/>
</dbReference>
<dbReference type="FunFam" id="1.10.287.110:FF:000004">
    <property type="entry name" value="DnaJ (Hsp40) homolog, subfamily B, member 14"/>
    <property type="match status" value="1"/>
</dbReference>
<keyword evidence="4 7" id="KW-1133">Transmembrane helix</keyword>
<comment type="subcellular location">
    <subcellularLocation>
        <location evidence="1">Endoplasmic reticulum membrane</location>
        <topology evidence="1">Single-pass membrane protein</topology>
    </subcellularLocation>
</comment>
<dbReference type="GO" id="GO:0030544">
    <property type="term" value="F:Hsp70 protein binding"/>
    <property type="evidence" value="ECO:0007669"/>
    <property type="project" value="TreeGrafter"/>
</dbReference>
<reference evidence="10" key="1">
    <citation type="submission" date="2025-08" db="UniProtKB">
        <authorList>
            <consortium name="RefSeq"/>
        </authorList>
    </citation>
    <scope>IDENTIFICATION</scope>
    <source>
        <tissue evidence="10">Gonads</tissue>
    </source>
</reference>
<dbReference type="Proteomes" id="UP000085678">
    <property type="component" value="Unplaced"/>
</dbReference>
<dbReference type="AlphaFoldDB" id="A0A1S3ILM3"/>
<dbReference type="GO" id="GO:0071218">
    <property type="term" value="P:cellular response to misfolded protein"/>
    <property type="evidence" value="ECO:0007669"/>
    <property type="project" value="TreeGrafter"/>
</dbReference>
<evidence type="ECO:0000313" key="9">
    <source>
        <dbReference type="Proteomes" id="UP000085678"/>
    </source>
</evidence>
<dbReference type="SUPFAM" id="SSF46565">
    <property type="entry name" value="Chaperone J-domain"/>
    <property type="match status" value="1"/>
</dbReference>
<dbReference type="Gene3D" id="1.10.287.110">
    <property type="entry name" value="DnaJ domain"/>
    <property type="match status" value="1"/>
</dbReference>
<dbReference type="PANTHER" id="PTHR43908:SF3">
    <property type="entry name" value="AT29763P-RELATED"/>
    <property type="match status" value="1"/>
</dbReference>
<name>A0A1S3ILM3_LINAN</name>
<dbReference type="PROSITE" id="PS50076">
    <property type="entry name" value="DNAJ_2"/>
    <property type="match status" value="1"/>
</dbReference>
<evidence type="ECO:0000256" key="1">
    <source>
        <dbReference type="ARBA" id="ARBA00004389"/>
    </source>
</evidence>
<dbReference type="InterPro" id="IPR018253">
    <property type="entry name" value="DnaJ_domain_CS"/>
</dbReference>
<dbReference type="OrthoDB" id="442087at2759"/>
<dbReference type="InterPro" id="IPR036869">
    <property type="entry name" value="J_dom_sf"/>
</dbReference>
<protein>
    <submittedName>
        <fullName evidence="10">DnaJ homolog subfamily B member 12</fullName>
    </submittedName>
</protein>
<feature type="transmembrane region" description="Helical" evidence="7">
    <location>
        <begin position="259"/>
        <end position="280"/>
    </location>
</feature>
<evidence type="ECO:0000259" key="8">
    <source>
        <dbReference type="PROSITE" id="PS50076"/>
    </source>
</evidence>
<accession>A0A1S3ILM3</accession>
<evidence type="ECO:0000256" key="3">
    <source>
        <dbReference type="ARBA" id="ARBA00022824"/>
    </source>
</evidence>
<dbReference type="InterPro" id="IPR001623">
    <property type="entry name" value="DnaJ_domain"/>
</dbReference>
<dbReference type="InterPro" id="IPR051100">
    <property type="entry name" value="DnaJ_subfamily_B/C"/>
</dbReference>
<dbReference type="InParanoid" id="A0A1S3ILM3"/>
<keyword evidence="3" id="KW-0256">Endoplasmic reticulum</keyword>
<gene>
    <name evidence="10" type="primary">LOC106164915</name>
</gene>
<dbReference type="PRINTS" id="PR00625">
    <property type="entry name" value="JDOMAIN"/>
</dbReference>